<feature type="non-terminal residue" evidence="1">
    <location>
        <position position="1"/>
    </location>
</feature>
<dbReference type="EMBL" id="JABWDY010010187">
    <property type="protein sequence ID" value="KAF5200854.1"/>
    <property type="molecule type" value="Genomic_DNA"/>
</dbReference>
<protein>
    <submittedName>
        <fullName evidence="1">Uncharacterized protein</fullName>
    </submittedName>
</protein>
<gene>
    <name evidence="1" type="ORF">FRX31_009564</name>
</gene>
<name>A0A7J6WTV4_THATH</name>
<dbReference type="OrthoDB" id="10647446at2759"/>
<organism evidence="1 2">
    <name type="scientific">Thalictrum thalictroides</name>
    <name type="common">Rue-anemone</name>
    <name type="synonym">Anemone thalictroides</name>
    <dbReference type="NCBI Taxonomy" id="46969"/>
    <lineage>
        <taxon>Eukaryota</taxon>
        <taxon>Viridiplantae</taxon>
        <taxon>Streptophyta</taxon>
        <taxon>Embryophyta</taxon>
        <taxon>Tracheophyta</taxon>
        <taxon>Spermatophyta</taxon>
        <taxon>Magnoliopsida</taxon>
        <taxon>Ranunculales</taxon>
        <taxon>Ranunculaceae</taxon>
        <taxon>Thalictroideae</taxon>
        <taxon>Thalictrum</taxon>
    </lineage>
</organism>
<sequence>RKQTYNRECRMCSQPFTVVDWPYRTPDNEYGRKSTQICFSCTKLHIVCQCCGRGPQLEDEYTAILHSPIREHQEVLDRVLQTLQENIRLGRVIYGPLHRPNNIRFAYILTSLLKACSGLSDVRMVRTFHGMIVKSGVEFDRFVETALLCMYRRWFEVDSAGMLSVIGACVIKLAKSVYGYILKKMMRGSGSDWSLESSVGTCGDSG</sequence>
<evidence type="ECO:0000313" key="1">
    <source>
        <dbReference type="EMBL" id="KAF5200854.1"/>
    </source>
</evidence>
<dbReference type="Proteomes" id="UP000554482">
    <property type="component" value="Unassembled WGS sequence"/>
</dbReference>
<dbReference type="AlphaFoldDB" id="A0A7J6WTV4"/>
<comment type="caution">
    <text evidence="1">The sequence shown here is derived from an EMBL/GenBank/DDBJ whole genome shotgun (WGS) entry which is preliminary data.</text>
</comment>
<reference evidence="1 2" key="1">
    <citation type="submission" date="2020-06" db="EMBL/GenBank/DDBJ databases">
        <title>Transcriptomic and genomic resources for Thalictrum thalictroides and T. hernandezii: Facilitating candidate gene discovery in an emerging model plant lineage.</title>
        <authorList>
            <person name="Arias T."/>
            <person name="Riano-Pachon D.M."/>
            <person name="Di Stilio V.S."/>
        </authorList>
    </citation>
    <scope>NUCLEOTIDE SEQUENCE [LARGE SCALE GENOMIC DNA]</scope>
    <source>
        <strain evidence="2">cv. WT478/WT964</strain>
        <tissue evidence="1">Leaves</tissue>
    </source>
</reference>
<proteinExistence type="predicted"/>
<keyword evidence="2" id="KW-1185">Reference proteome</keyword>
<accession>A0A7J6WTV4</accession>
<evidence type="ECO:0000313" key="2">
    <source>
        <dbReference type="Proteomes" id="UP000554482"/>
    </source>
</evidence>